<dbReference type="EMBL" id="WHJH01000031">
    <property type="protein sequence ID" value="NHZ91560.1"/>
    <property type="molecule type" value="Genomic_DNA"/>
</dbReference>
<keyword evidence="2" id="KW-0732">Signal</keyword>
<evidence type="ECO:0000313" key="4">
    <source>
        <dbReference type="Proteomes" id="UP000609726"/>
    </source>
</evidence>
<organism evidence="3 4">
    <name type="scientific">Massilia mucilaginosa</name>
    <dbReference type="NCBI Taxonomy" id="2609282"/>
    <lineage>
        <taxon>Bacteria</taxon>
        <taxon>Pseudomonadati</taxon>
        <taxon>Pseudomonadota</taxon>
        <taxon>Betaproteobacteria</taxon>
        <taxon>Burkholderiales</taxon>
        <taxon>Oxalobacteraceae</taxon>
        <taxon>Telluria group</taxon>
        <taxon>Massilia</taxon>
    </lineage>
</organism>
<feature type="region of interest" description="Disordered" evidence="1">
    <location>
        <begin position="257"/>
        <end position="291"/>
    </location>
</feature>
<gene>
    <name evidence="3" type="ORF">F2P45_21490</name>
</gene>
<evidence type="ECO:0000313" key="3">
    <source>
        <dbReference type="EMBL" id="NHZ91560.1"/>
    </source>
</evidence>
<reference evidence="3 4" key="1">
    <citation type="submission" date="2019-10" db="EMBL/GenBank/DDBJ databases">
        <title>Taxonomy of Antarctic Massilia spp.: description of Massilia rubra sp. nov., Massilia aquatica sp. nov., Massilia mucilaginosa sp. nov., Massilia frigida sp. nov. isolated from streams, lakes and regoliths.</title>
        <authorList>
            <person name="Holochova P."/>
            <person name="Sedlacek I."/>
            <person name="Kralova S."/>
            <person name="Maslanova I."/>
            <person name="Busse H.-J."/>
            <person name="Stankova E."/>
            <person name="Vrbovska V."/>
            <person name="Kovarovic V."/>
            <person name="Bartak M."/>
            <person name="Svec P."/>
            <person name="Pantucek R."/>
        </authorList>
    </citation>
    <scope>NUCLEOTIDE SEQUENCE [LARGE SCALE GENOMIC DNA]</scope>
    <source>
        <strain evidence="3 4">CCM 8733</strain>
    </source>
</reference>
<feature type="signal peptide" evidence="2">
    <location>
        <begin position="1"/>
        <end position="18"/>
    </location>
</feature>
<dbReference type="Proteomes" id="UP000609726">
    <property type="component" value="Unassembled WGS sequence"/>
</dbReference>
<accession>A0ABX0NY54</accession>
<name>A0ABX0NY54_9BURK</name>
<dbReference type="RefSeq" id="WP_166879831.1">
    <property type="nucleotide sequence ID" value="NZ_WHJH01000031.1"/>
</dbReference>
<comment type="caution">
    <text evidence="3">The sequence shown here is derived from an EMBL/GenBank/DDBJ whole genome shotgun (WGS) entry which is preliminary data.</text>
</comment>
<protein>
    <recommendedName>
        <fullName evidence="5">SH3b domain-containing protein</fullName>
    </recommendedName>
</protein>
<proteinExistence type="predicted"/>
<evidence type="ECO:0000256" key="1">
    <source>
        <dbReference type="SAM" id="MobiDB-lite"/>
    </source>
</evidence>
<evidence type="ECO:0000256" key="2">
    <source>
        <dbReference type="SAM" id="SignalP"/>
    </source>
</evidence>
<keyword evidence="4" id="KW-1185">Reference proteome</keyword>
<sequence>MRMIALAGMALLIPIVQAAPAAPAQRWVDGGDVILRAGPQSDAAAVARLPRNSVVTLVREESAVGYCAIRTADGMAGYTACRYLMRAPVIAVDAQGKPRPQEPDPERAFWLQPDWSNLERYAQSLRDRNLRIKQQGPFPRSEALEKMKAHLALGMHAAKPAPFADWAELKRTALRLRAQDKAGAKQAWEMAADLREKVGLAPNELYNSDDAAGRRRLSGVIGALEFSAVTPSLFRSEAQVAPPSSSAEQAGGRFGIKFRQLVKPRPKPAQVSEDDESPGDASPGEASPGLYDMLNRTDALVRPVHRVQLDRDGTLRVQPSLIRKTETLWGDADAPECKGWVPGFAYGAADAGPWRFFGHLAAANKKENTQPPGSLFAFYTTLDQAPGPARVSEARMTLERARTGFVKGTHLYYDLNADGIADLAVWEGEGKGPGDIVRPTTATDDRWYRLVLVNINGAWKVLGSDYFSYGC</sequence>
<feature type="chain" id="PRO_5046835822" description="SH3b domain-containing protein" evidence="2">
    <location>
        <begin position="19"/>
        <end position="471"/>
    </location>
</feature>
<evidence type="ECO:0008006" key="5">
    <source>
        <dbReference type="Google" id="ProtNLM"/>
    </source>
</evidence>